<gene>
    <name evidence="3" type="ORF">F8M41_025069</name>
</gene>
<dbReference type="SUPFAM" id="SSF52047">
    <property type="entry name" value="RNI-like"/>
    <property type="match status" value="1"/>
</dbReference>
<dbReference type="InterPro" id="IPR001611">
    <property type="entry name" value="Leu-rich_rpt"/>
</dbReference>
<evidence type="ECO:0000313" key="4">
    <source>
        <dbReference type="Proteomes" id="UP000439903"/>
    </source>
</evidence>
<comment type="caution">
    <text evidence="3">The sequence shown here is derived from an EMBL/GenBank/DDBJ whole genome shotgun (WGS) entry which is preliminary data.</text>
</comment>
<dbReference type="InterPro" id="IPR001810">
    <property type="entry name" value="F-box_dom"/>
</dbReference>
<name>A0A8H4B056_GIGMA</name>
<evidence type="ECO:0000313" key="3">
    <source>
        <dbReference type="EMBL" id="KAF0549641.1"/>
    </source>
</evidence>
<dbReference type="EMBL" id="WTPW01000089">
    <property type="protein sequence ID" value="KAF0549641.1"/>
    <property type="molecule type" value="Genomic_DNA"/>
</dbReference>
<keyword evidence="4" id="KW-1185">Reference proteome</keyword>
<dbReference type="Gene3D" id="3.80.10.10">
    <property type="entry name" value="Ribonuclease Inhibitor"/>
    <property type="match status" value="2"/>
</dbReference>
<proteinExistence type="predicted"/>
<dbReference type="SMART" id="SM00368">
    <property type="entry name" value="LRR_RI"/>
    <property type="match status" value="6"/>
</dbReference>
<dbReference type="OrthoDB" id="184583at2759"/>
<dbReference type="PANTHER" id="PTHR24111">
    <property type="entry name" value="LEUCINE-RICH REPEAT-CONTAINING PROTEIN 34"/>
    <property type="match status" value="1"/>
</dbReference>
<feature type="domain" description="F-box" evidence="2">
    <location>
        <begin position="2"/>
        <end position="43"/>
    </location>
</feature>
<evidence type="ECO:0000259" key="2">
    <source>
        <dbReference type="Pfam" id="PF12937"/>
    </source>
</evidence>
<keyword evidence="1" id="KW-0677">Repeat</keyword>
<dbReference type="Pfam" id="PF12937">
    <property type="entry name" value="F-box-like"/>
    <property type="match status" value="1"/>
</dbReference>
<protein>
    <submittedName>
        <fullName evidence="3">RNI-like protein</fullName>
    </submittedName>
</protein>
<accession>A0A8H4B056</accession>
<evidence type="ECO:0000256" key="1">
    <source>
        <dbReference type="ARBA" id="ARBA00022737"/>
    </source>
</evidence>
<reference evidence="3 4" key="1">
    <citation type="journal article" date="2019" name="Environ. Microbiol.">
        <title>At the nexus of three kingdoms: the genome of the mycorrhizal fungus Gigaspora margarita provides insights into plant, endobacterial and fungal interactions.</title>
        <authorList>
            <person name="Venice F."/>
            <person name="Ghignone S."/>
            <person name="Salvioli di Fossalunga A."/>
            <person name="Amselem J."/>
            <person name="Novero M."/>
            <person name="Xianan X."/>
            <person name="Sedzielewska Toro K."/>
            <person name="Morin E."/>
            <person name="Lipzen A."/>
            <person name="Grigoriev I.V."/>
            <person name="Henrissat B."/>
            <person name="Martin F.M."/>
            <person name="Bonfante P."/>
        </authorList>
    </citation>
    <scope>NUCLEOTIDE SEQUENCE [LARGE SCALE GENOMIC DNA]</scope>
    <source>
        <strain evidence="3 4">BEG34</strain>
    </source>
</reference>
<dbReference type="AlphaFoldDB" id="A0A8H4B056"/>
<sequence length="365" mass="40795">MLALPNECLFEIFTKLKNYNRCLFSCLLVNRQWCRNVVPILWSGPVPFENRKFIRTCLMALNSEEKAELIPFNIFLPINVKLLFKYTSYITTIKILSDDGIKKWLDLEGPPELAYHSDLNYIVRDAIETIRYSLVLMFLRTSNNIKDLKAYGMFYSKTTSLLIEIADKSTTVTNLSFWKNRLGPEGTKLLAEALCKNSTLTFLDLWGNCIGPEGGKALAKALYKNNSLTHLKLNNNQLGPDGGKALAKALCENKSLISLDLWCNKLGPDGGKAFAETLCKNTALLSLDLSKNLLGFEGIKALTKALCKNNTLTFLDLSENQLDTKGGMELAKALCMNTTLASLKLCSNQIDDIILSQINALLVRK</sequence>
<dbReference type="Proteomes" id="UP000439903">
    <property type="component" value="Unassembled WGS sequence"/>
</dbReference>
<dbReference type="Pfam" id="PF13516">
    <property type="entry name" value="LRR_6"/>
    <property type="match status" value="5"/>
</dbReference>
<organism evidence="3 4">
    <name type="scientific">Gigaspora margarita</name>
    <dbReference type="NCBI Taxonomy" id="4874"/>
    <lineage>
        <taxon>Eukaryota</taxon>
        <taxon>Fungi</taxon>
        <taxon>Fungi incertae sedis</taxon>
        <taxon>Mucoromycota</taxon>
        <taxon>Glomeromycotina</taxon>
        <taxon>Glomeromycetes</taxon>
        <taxon>Diversisporales</taxon>
        <taxon>Gigasporaceae</taxon>
        <taxon>Gigaspora</taxon>
    </lineage>
</organism>
<dbReference type="PANTHER" id="PTHR24111:SF0">
    <property type="entry name" value="LEUCINE-RICH REPEAT-CONTAINING PROTEIN"/>
    <property type="match status" value="1"/>
</dbReference>
<dbReference type="InterPro" id="IPR052201">
    <property type="entry name" value="LRR-containing_regulator"/>
</dbReference>
<dbReference type="InterPro" id="IPR032675">
    <property type="entry name" value="LRR_dom_sf"/>
</dbReference>